<feature type="domain" description="Secretin/TonB short N-terminal" evidence="13">
    <location>
        <begin position="57"/>
        <end position="107"/>
    </location>
</feature>
<dbReference type="Gene3D" id="2.40.170.20">
    <property type="entry name" value="TonB-dependent receptor, beta-barrel domain"/>
    <property type="match status" value="1"/>
</dbReference>
<keyword evidence="15" id="KW-1185">Reference proteome</keyword>
<dbReference type="InterPro" id="IPR036942">
    <property type="entry name" value="Beta-barrel_TonB_sf"/>
</dbReference>
<evidence type="ECO:0000259" key="13">
    <source>
        <dbReference type="SMART" id="SM00965"/>
    </source>
</evidence>
<evidence type="ECO:0000256" key="2">
    <source>
        <dbReference type="ARBA" id="ARBA00022448"/>
    </source>
</evidence>
<keyword evidence="6" id="KW-0408">Iron</keyword>
<evidence type="ECO:0000256" key="9">
    <source>
        <dbReference type="ARBA" id="ARBA00023237"/>
    </source>
</evidence>
<comment type="subcellular location">
    <subcellularLocation>
        <location evidence="1 10">Cell outer membrane</location>
        <topology evidence="1 10">Multi-pass membrane protein</topology>
    </subcellularLocation>
</comment>
<proteinExistence type="inferred from homology"/>
<dbReference type="InterPro" id="IPR011662">
    <property type="entry name" value="Secretin/TonB_short_N"/>
</dbReference>
<evidence type="ECO:0000256" key="8">
    <source>
        <dbReference type="ARBA" id="ARBA00023136"/>
    </source>
</evidence>
<evidence type="ECO:0000256" key="5">
    <source>
        <dbReference type="ARBA" id="ARBA00022692"/>
    </source>
</evidence>
<dbReference type="PROSITE" id="PS52016">
    <property type="entry name" value="TONB_DEPENDENT_REC_3"/>
    <property type="match status" value="1"/>
</dbReference>
<evidence type="ECO:0000313" key="15">
    <source>
        <dbReference type="Proteomes" id="UP001419910"/>
    </source>
</evidence>
<dbReference type="InterPro" id="IPR012910">
    <property type="entry name" value="Plug_dom"/>
</dbReference>
<dbReference type="Proteomes" id="UP001419910">
    <property type="component" value="Unassembled WGS sequence"/>
</dbReference>
<dbReference type="CDD" id="cd01347">
    <property type="entry name" value="ligand_gated_channel"/>
    <property type="match status" value="1"/>
</dbReference>
<organism evidence="14 15">
    <name type="scientific">Sphingomonas oligophenolica</name>
    <dbReference type="NCBI Taxonomy" id="301154"/>
    <lineage>
        <taxon>Bacteria</taxon>
        <taxon>Pseudomonadati</taxon>
        <taxon>Pseudomonadota</taxon>
        <taxon>Alphaproteobacteria</taxon>
        <taxon>Sphingomonadales</taxon>
        <taxon>Sphingomonadaceae</taxon>
        <taxon>Sphingomonas</taxon>
    </lineage>
</organism>
<keyword evidence="14" id="KW-0675">Receptor</keyword>
<evidence type="ECO:0000256" key="12">
    <source>
        <dbReference type="SAM" id="SignalP"/>
    </source>
</evidence>
<keyword evidence="4" id="KW-0410">Iron transport</keyword>
<keyword evidence="9 10" id="KW-0998">Cell outer membrane</keyword>
<keyword evidence="2 10" id="KW-0813">Transport</keyword>
<dbReference type="InterPro" id="IPR000531">
    <property type="entry name" value="Beta-barrel_TonB"/>
</dbReference>
<dbReference type="SMART" id="SM00965">
    <property type="entry name" value="STN"/>
    <property type="match status" value="1"/>
</dbReference>
<keyword evidence="5 10" id="KW-0812">Transmembrane</keyword>
<reference evidence="14 15" key="1">
    <citation type="submission" date="2024-05" db="EMBL/GenBank/DDBJ databases">
        <authorList>
            <person name="Liu Q."/>
            <person name="Xin Y.-H."/>
        </authorList>
    </citation>
    <scope>NUCLEOTIDE SEQUENCE [LARGE SCALE GENOMIC DNA]</scope>
    <source>
        <strain evidence="14 15">CGMCC 1.10181</strain>
    </source>
</reference>
<evidence type="ECO:0000313" key="14">
    <source>
        <dbReference type="EMBL" id="MEN2790330.1"/>
    </source>
</evidence>
<name>A0ABU9Y3E9_9SPHN</name>
<evidence type="ECO:0000256" key="6">
    <source>
        <dbReference type="ARBA" id="ARBA00023004"/>
    </source>
</evidence>
<keyword evidence="7 11" id="KW-0798">TonB box</keyword>
<dbReference type="InterPro" id="IPR037066">
    <property type="entry name" value="Plug_dom_sf"/>
</dbReference>
<dbReference type="Pfam" id="PF07660">
    <property type="entry name" value="STN"/>
    <property type="match status" value="1"/>
</dbReference>
<protein>
    <submittedName>
        <fullName evidence="14">TonB-dependent receptor</fullName>
    </submittedName>
</protein>
<dbReference type="PANTHER" id="PTHR47234">
    <property type="match status" value="1"/>
</dbReference>
<dbReference type="Pfam" id="PF00593">
    <property type="entry name" value="TonB_dep_Rec_b-barrel"/>
    <property type="match status" value="1"/>
</dbReference>
<evidence type="ECO:0000256" key="1">
    <source>
        <dbReference type="ARBA" id="ARBA00004571"/>
    </source>
</evidence>
<evidence type="ECO:0000256" key="3">
    <source>
        <dbReference type="ARBA" id="ARBA00022452"/>
    </source>
</evidence>
<dbReference type="SUPFAM" id="SSF56935">
    <property type="entry name" value="Porins"/>
    <property type="match status" value="1"/>
</dbReference>
<comment type="similarity">
    <text evidence="10 11">Belongs to the TonB-dependent receptor family.</text>
</comment>
<keyword evidence="8 10" id="KW-0472">Membrane</keyword>
<accession>A0ABU9Y3E9</accession>
<dbReference type="InterPro" id="IPR039426">
    <property type="entry name" value="TonB-dep_rcpt-like"/>
</dbReference>
<feature type="signal peptide" evidence="12">
    <location>
        <begin position="1"/>
        <end position="29"/>
    </location>
</feature>
<dbReference type="Gene3D" id="2.170.130.10">
    <property type="entry name" value="TonB-dependent receptor, plug domain"/>
    <property type="match status" value="1"/>
</dbReference>
<gene>
    <name evidence="14" type="ORF">ABC974_11885</name>
</gene>
<sequence length="860" mass="89768">MRNLRKALLTATASLTTLMVVAAATPARAQDGQPQAYHLPAQPLAEALRAIAAQTGRAIIAPAALLKGKTAPAIQGSYSADAAVQLALAGSGLRARTVGDGLVVEAVQDTPAPADGDAAPGKDIIVTGSRIRGTPVASPVITETAEAMRDSGQTGLGDVVRALPQSFGGGQNPGLGSNVPSASGADVSGASSINLRGLGSDATLTLLNGHRLAYNASRQSVDVSAIPIGIVDRVEIVPDGASALYGSDAVAGVANIIFKRDYEGLETGARLGWATDGGDFQQHYDVVGGHRWDGGGIIATYEYGDARGVLSDQRDYARHHAGGLTLFPPMRHHSAALSGHEALTDNLTFSVDALFNSRESTTYSPANIAGDPMVSRSIYTAFDHSWGVAPSLALKLGAAWRVTLDGSYGKEHVDATRVQCQLGLCGVGSGGYYRNTERSAELNADGPLFAMPGGDVRIALGAGYREIGFRRDAGAGSPVNTLHAQDSYFAFGELSLPLVDAAQGWSFLNSLELSAALRYERYPGIGEVVTPKLGVIAAPTPDFSIKASWGRSFRAPTLYQQYQPEIVYLYPAAPLGGTGLPATAATLLVLGGNPALKPERAQTWSATLDLHPGFAGGARLQISYFNVQYRDRIVTPITFLSQALSNPIYQDLIARNPSAASQQAVIASAFSFASLTGGSYDPTQVVAIVNNSNLNAGRQDARGVDLLADYVAPLAGGKLRLALNASYLDSSQQLSSGQPVTPLAGIIFNPPHWRGHATASWAYGPLTVTGDLSRIGGVDDSRRSPVVHIPGMTTFDLTAGYRFAGVRTALSGVSLILSAQNLFDAAPSLIATTAGYDTPYDSTNYSPLGRVLTIGVSKKW</sequence>
<feature type="chain" id="PRO_5045688416" evidence="12">
    <location>
        <begin position="30"/>
        <end position="860"/>
    </location>
</feature>
<keyword evidence="3 10" id="KW-1134">Transmembrane beta strand</keyword>
<dbReference type="EMBL" id="JBDIME010000008">
    <property type="protein sequence ID" value="MEN2790330.1"/>
    <property type="molecule type" value="Genomic_DNA"/>
</dbReference>
<dbReference type="RefSeq" id="WP_343888990.1">
    <property type="nucleotide sequence ID" value="NZ_BAAAEH010000016.1"/>
</dbReference>
<dbReference type="Gene3D" id="3.55.50.30">
    <property type="match status" value="1"/>
</dbReference>
<evidence type="ECO:0000256" key="7">
    <source>
        <dbReference type="ARBA" id="ARBA00023077"/>
    </source>
</evidence>
<evidence type="ECO:0000256" key="11">
    <source>
        <dbReference type="RuleBase" id="RU003357"/>
    </source>
</evidence>
<dbReference type="PANTHER" id="PTHR47234:SF3">
    <property type="entry name" value="SECRETIN_TONB SHORT N-TERMINAL DOMAIN-CONTAINING PROTEIN"/>
    <property type="match status" value="1"/>
</dbReference>
<dbReference type="Pfam" id="PF07715">
    <property type="entry name" value="Plug"/>
    <property type="match status" value="1"/>
</dbReference>
<keyword evidence="12" id="KW-0732">Signal</keyword>
<keyword evidence="4" id="KW-0406">Ion transport</keyword>
<comment type="caution">
    <text evidence="14">The sequence shown here is derived from an EMBL/GenBank/DDBJ whole genome shotgun (WGS) entry which is preliminary data.</text>
</comment>
<evidence type="ECO:0000256" key="10">
    <source>
        <dbReference type="PROSITE-ProRule" id="PRU01360"/>
    </source>
</evidence>
<evidence type="ECO:0000256" key="4">
    <source>
        <dbReference type="ARBA" id="ARBA00022496"/>
    </source>
</evidence>